<keyword evidence="2" id="KW-0472">Membrane</keyword>
<keyword evidence="2" id="KW-1133">Transmembrane helix</keyword>
<proteinExistence type="predicted"/>
<evidence type="ECO:0000256" key="1">
    <source>
        <dbReference type="SAM" id="MobiDB-lite"/>
    </source>
</evidence>
<name>A0A4R0N102_9SPHI</name>
<dbReference type="EMBL" id="SJSK01000001">
    <property type="protein sequence ID" value="TCC93350.1"/>
    <property type="molecule type" value="Genomic_DNA"/>
</dbReference>
<dbReference type="AlphaFoldDB" id="A0A4R0N102"/>
<dbReference type="InterPro" id="IPR010559">
    <property type="entry name" value="Sig_transdc_His_kin_internal"/>
</dbReference>
<evidence type="ECO:0000313" key="5">
    <source>
        <dbReference type="Proteomes" id="UP000292884"/>
    </source>
</evidence>
<comment type="caution">
    <text evidence="4">The sequence shown here is derived from an EMBL/GenBank/DDBJ whole genome shotgun (WGS) entry which is preliminary data.</text>
</comment>
<feature type="compositionally biased region" description="Basic and acidic residues" evidence="1">
    <location>
        <begin position="108"/>
        <end position="118"/>
    </location>
</feature>
<keyword evidence="5" id="KW-1185">Reference proteome</keyword>
<keyword evidence="4" id="KW-0808">Transferase</keyword>
<evidence type="ECO:0000313" key="4">
    <source>
        <dbReference type="EMBL" id="TCC93350.1"/>
    </source>
</evidence>
<reference evidence="4 5" key="1">
    <citation type="submission" date="2019-02" db="EMBL/GenBank/DDBJ databases">
        <title>Pedobacter sp. RP-1-13 sp. nov., isolated from Arctic soil.</title>
        <authorList>
            <person name="Dahal R.H."/>
        </authorList>
    </citation>
    <scope>NUCLEOTIDE SEQUENCE [LARGE SCALE GENOMIC DNA]</scope>
    <source>
        <strain evidence="4 5">RP-1-13</strain>
    </source>
</reference>
<evidence type="ECO:0000256" key="2">
    <source>
        <dbReference type="SAM" id="Phobius"/>
    </source>
</evidence>
<gene>
    <name evidence="4" type="ORF">EZ428_00840</name>
</gene>
<dbReference type="PANTHER" id="PTHR34220">
    <property type="entry name" value="SENSOR HISTIDINE KINASE YPDA"/>
    <property type="match status" value="1"/>
</dbReference>
<evidence type="ECO:0000259" key="3">
    <source>
        <dbReference type="Pfam" id="PF06580"/>
    </source>
</evidence>
<dbReference type="Pfam" id="PF06580">
    <property type="entry name" value="His_kinase"/>
    <property type="match status" value="1"/>
</dbReference>
<keyword evidence="4" id="KW-0418">Kinase</keyword>
<dbReference type="Proteomes" id="UP000292884">
    <property type="component" value="Unassembled WGS sequence"/>
</dbReference>
<dbReference type="PANTHER" id="PTHR34220:SF7">
    <property type="entry name" value="SENSOR HISTIDINE KINASE YPDA"/>
    <property type="match status" value="1"/>
</dbReference>
<keyword evidence="2" id="KW-0812">Transmembrane</keyword>
<dbReference type="GO" id="GO:0000155">
    <property type="term" value="F:phosphorelay sensor kinase activity"/>
    <property type="evidence" value="ECO:0007669"/>
    <property type="project" value="InterPro"/>
</dbReference>
<feature type="region of interest" description="Disordered" evidence="1">
    <location>
        <begin position="104"/>
        <end position="128"/>
    </location>
</feature>
<dbReference type="InterPro" id="IPR050640">
    <property type="entry name" value="Bact_2-comp_sensor_kinase"/>
</dbReference>
<feature type="transmembrane region" description="Helical" evidence="2">
    <location>
        <begin position="73"/>
        <end position="92"/>
    </location>
</feature>
<protein>
    <submittedName>
        <fullName evidence="4">Histidine kinase</fullName>
    </submittedName>
</protein>
<accession>A0A4R0N102</accession>
<sequence>MMFKSQRFFKSLQLLIVASLLILPLLISEEGLNSIISTKAVFKYSIFCFIFLSIHFLHRYLLFPKLYARRKTILYFTSLLFILAALIFTRPFDRLMFELRPKPNQVDAPRREPPHSTENRPPMGNERRSGPKIDVLSVFLFLIIITIEVIIETNKQLSLTTQRAISAEAQKTEAELSFLKAQVNPHFLFNTLNNIYTLAIIKDENTAPSIMKLSNIMRYITDEAGNEFVSLRNEVDCIEDFIALHKLRLGKKTTLNYEVKGFLDAEKKIAPLILMAFVENVFKYGISNHSSNKLIIKLAIEDNILNLLCQNSIYPDKKDTERSGIGLTNTKKRLDYIYPNKHILEINDDDKLFTVKLTIHL</sequence>
<organism evidence="4 5">
    <name type="scientific">Pedobacter frigiditerrae</name>
    <dbReference type="NCBI Taxonomy" id="2530452"/>
    <lineage>
        <taxon>Bacteria</taxon>
        <taxon>Pseudomonadati</taxon>
        <taxon>Bacteroidota</taxon>
        <taxon>Sphingobacteriia</taxon>
        <taxon>Sphingobacteriales</taxon>
        <taxon>Sphingobacteriaceae</taxon>
        <taxon>Pedobacter</taxon>
    </lineage>
</organism>
<feature type="transmembrane region" description="Helical" evidence="2">
    <location>
        <begin position="44"/>
        <end position="61"/>
    </location>
</feature>
<dbReference type="OrthoDB" id="9792992at2"/>
<dbReference type="GO" id="GO:0016020">
    <property type="term" value="C:membrane"/>
    <property type="evidence" value="ECO:0007669"/>
    <property type="project" value="InterPro"/>
</dbReference>
<feature type="domain" description="Signal transduction histidine kinase internal region" evidence="3">
    <location>
        <begin position="174"/>
        <end position="252"/>
    </location>
</feature>